<dbReference type="AlphaFoldDB" id="A0A699S1A9"/>
<proteinExistence type="predicted"/>
<keyword evidence="1" id="KW-0695">RNA-directed DNA polymerase</keyword>
<accession>A0A699S1A9</accession>
<dbReference type="GO" id="GO:0003964">
    <property type="term" value="F:RNA-directed DNA polymerase activity"/>
    <property type="evidence" value="ECO:0007669"/>
    <property type="project" value="UniProtKB-KW"/>
</dbReference>
<reference evidence="1" key="1">
    <citation type="journal article" date="2019" name="Sci. Rep.">
        <title>Draft genome of Tanacetum cinerariifolium, the natural source of mosquito coil.</title>
        <authorList>
            <person name="Yamashiro T."/>
            <person name="Shiraishi A."/>
            <person name="Satake H."/>
            <person name="Nakayama K."/>
        </authorList>
    </citation>
    <scope>NUCLEOTIDE SEQUENCE</scope>
</reference>
<sequence>MLNSEPVVAPVVAPIVEPVAAPVSALKPNQKPLIPYPSRLHDQKLRDKTNDQKEKLFKIFQDLNFKISFADALILMPKFGPSIKNLLTNKDKLFELARTSLNEHCSAFLLKKLPEKLEDPSKFLIP</sequence>
<keyword evidence="1" id="KW-0548">Nucleotidyltransferase</keyword>
<keyword evidence="1" id="KW-0808">Transferase</keyword>
<name>A0A699S1A9_TANCI</name>
<comment type="caution">
    <text evidence="1">The sequence shown here is derived from an EMBL/GenBank/DDBJ whole genome shotgun (WGS) entry which is preliminary data.</text>
</comment>
<dbReference type="EMBL" id="BKCJ011129957">
    <property type="protein sequence ID" value="GFC91117.1"/>
    <property type="molecule type" value="Genomic_DNA"/>
</dbReference>
<organism evidence="1">
    <name type="scientific">Tanacetum cinerariifolium</name>
    <name type="common">Dalmatian daisy</name>
    <name type="synonym">Chrysanthemum cinerariifolium</name>
    <dbReference type="NCBI Taxonomy" id="118510"/>
    <lineage>
        <taxon>Eukaryota</taxon>
        <taxon>Viridiplantae</taxon>
        <taxon>Streptophyta</taxon>
        <taxon>Embryophyta</taxon>
        <taxon>Tracheophyta</taxon>
        <taxon>Spermatophyta</taxon>
        <taxon>Magnoliopsida</taxon>
        <taxon>eudicotyledons</taxon>
        <taxon>Gunneridae</taxon>
        <taxon>Pentapetalae</taxon>
        <taxon>asterids</taxon>
        <taxon>campanulids</taxon>
        <taxon>Asterales</taxon>
        <taxon>Asteraceae</taxon>
        <taxon>Asteroideae</taxon>
        <taxon>Anthemideae</taxon>
        <taxon>Anthemidinae</taxon>
        <taxon>Tanacetum</taxon>
    </lineage>
</organism>
<feature type="non-terminal residue" evidence="1">
    <location>
        <position position="126"/>
    </location>
</feature>
<evidence type="ECO:0000313" key="1">
    <source>
        <dbReference type="EMBL" id="GFC91117.1"/>
    </source>
</evidence>
<gene>
    <name evidence="1" type="ORF">Tci_863087</name>
</gene>
<protein>
    <submittedName>
        <fullName evidence="1">Reverse transcriptase domain-containing protein</fullName>
    </submittedName>
</protein>